<evidence type="ECO:0000313" key="5">
    <source>
        <dbReference type="Proteomes" id="UP000823561"/>
    </source>
</evidence>
<accession>A0AAV6G1N5</accession>
<dbReference type="Proteomes" id="UP000823561">
    <property type="component" value="Chromosome 17"/>
</dbReference>
<evidence type="ECO:0000259" key="3">
    <source>
        <dbReference type="Pfam" id="PF25962"/>
    </source>
</evidence>
<keyword evidence="2" id="KW-0964">Secreted</keyword>
<name>A0AAV6G1N5_9TELE</name>
<sequence length="157" mass="18024">MAAQESYIFTHSRVMFQNEQIRELHQTGLSIQVQMAPEIQVYVSLPKEQNGTTTAVFCDYYNREGQSSWHYDPCGKVPTCGRNYNFNVKLEGCYPRCPAEAPYYENTRNCTTQKNCTCLFNGIVLRHGTQVSTPSGHCTWTDGTMDYGKFYPLEIYI</sequence>
<evidence type="ECO:0000256" key="2">
    <source>
        <dbReference type="ARBA" id="ARBA00022525"/>
    </source>
</evidence>
<comment type="subcellular location">
    <subcellularLocation>
        <location evidence="1">Secreted</location>
    </subcellularLocation>
</comment>
<dbReference type="AlphaFoldDB" id="A0AAV6G1N5"/>
<dbReference type="Pfam" id="PF25962">
    <property type="entry name" value="TIL_OTOGL_Mucin"/>
    <property type="match status" value="1"/>
</dbReference>
<evidence type="ECO:0000313" key="4">
    <source>
        <dbReference type="EMBL" id="KAG5267977.1"/>
    </source>
</evidence>
<proteinExistence type="predicted"/>
<evidence type="ECO:0000256" key="1">
    <source>
        <dbReference type="ARBA" id="ARBA00004613"/>
    </source>
</evidence>
<protein>
    <recommendedName>
        <fullName evidence="3">Otogelin-like/Mucin TIL domain-containing protein</fullName>
    </recommendedName>
</protein>
<dbReference type="GO" id="GO:0005576">
    <property type="term" value="C:extracellular region"/>
    <property type="evidence" value="ECO:0007669"/>
    <property type="project" value="UniProtKB-SubCell"/>
</dbReference>
<feature type="domain" description="Otogelin-like/Mucin TIL" evidence="3">
    <location>
        <begin position="68"/>
        <end position="116"/>
    </location>
</feature>
<dbReference type="PANTHER" id="PTHR47246:SF1">
    <property type="entry name" value="MUCIN-19"/>
    <property type="match status" value="1"/>
</dbReference>
<comment type="caution">
    <text evidence="4">The sequence shown here is derived from an EMBL/GenBank/DDBJ whole genome shotgun (WGS) entry which is preliminary data.</text>
</comment>
<dbReference type="PANTHER" id="PTHR47246">
    <property type="entry name" value="MUCIN-19"/>
    <property type="match status" value="1"/>
</dbReference>
<gene>
    <name evidence="4" type="ORF">AALO_G00228060</name>
</gene>
<organism evidence="4 5">
    <name type="scientific">Alosa alosa</name>
    <name type="common">allis shad</name>
    <dbReference type="NCBI Taxonomy" id="278164"/>
    <lineage>
        <taxon>Eukaryota</taxon>
        <taxon>Metazoa</taxon>
        <taxon>Chordata</taxon>
        <taxon>Craniata</taxon>
        <taxon>Vertebrata</taxon>
        <taxon>Euteleostomi</taxon>
        <taxon>Actinopterygii</taxon>
        <taxon>Neopterygii</taxon>
        <taxon>Teleostei</taxon>
        <taxon>Clupei</taxon>
        <taxon>Clupeiformes</taxon>
        <taxon>Clupeoidei</taxon>
        <taxon>Clupeidae</taxon>
        <taxon>Alosa</taxon>
    </lineage>
</organism>
<reference evidence="4 5" key="1">
    <citation type="submission" date="2020-10" db="EMBL/GenBank/DDBJ databases">
        <title>Chromosome-scale genome assembly of the Allis shad, Alosa alosa.</title>
        <authorList>
            <person name="Margot Z."/>
            <person name="Christophe K."/>
            <person name="Cabau C."/>
            <person name="Louis A."/>
            <person name="Berthelot C."/>
            <person name="Parey E."/>
            <person name="Roest Crollius H."/>
            <person name="Montfort J."/>
            <person name="Robinson-Rechavi M."/>
            <person name="Bucao C."/>
            <person name="Bouchez O."/>
            <person name="Gislard M."/>
            <person name="Lluch J."/>
            <person name="Milhes M."/>
            <person name="Lampietro C."/>
            <person name="Lopez Roques C."/>
            <person name="Donnadieu C."/>
            <person name="Braasch I."/>
            <person name="Desvignes T."/>
            <person name="Postlethwait J."/>
            <person name="Bobe J."/>
            <person name="Guiguen Y."/>
        </authorList>
    </citation>
    <scope>NUCLEOTIDE SEQUENCE [LARGE SCALE GENOMIC DNA]</scope>
    <source>
        <strain evidence="4">M-15738</strain>
        <tissue evidence="4">Blood</tissue>
    </source>
</reference>
<keyword evidence="5" id="KW-1185">Reference proteome</keyword>
<dbReference type="EMBL" id="JADWDJ010000017">
    <property type="protein sequence ID" value="KAG5267977.1"/>
    <property type="molecule type" value="Genomic_DNA"/>
</dbReference>
<dbReference type="InterPro" id="IPR058753">
    <property type="entry name" value="TIL_OTOGL_Mucin"/>
</dbReference>